<proteinExistence type="predicted"/>
<keyword evidence="2" id="KW-1185">Reference proteome</keyword>
<protein>
    <submittedName>
        <fullName evidence="1">Uncharacterized protein</fullName>
    </submittedName>
</protein>
<dbReference type="Proteomes" id="UP001162992">
    <property type="component" value="Chromosome 11"/>
</dbReference>
<name>A0ACC2C8X9_DIPCM</name>
<organism evidence="1 2">
    <name type="scientific">Diphasiastrum complanatum</name>
    <name type="common">Issler's clubmoss</name>
    <name type="synonym">Lycopodium complanatum</name>
    <dbReference type="NCBI Taxonomy" id="34168"/>
    <lineage>
        <taxon>Eukaryota</taxon>
        <taxon>Viridiplantae</taxon>
        <taxon>Streptophyta</taxon>
        <taxon>Embryophyta</taxon>
        <taxon>Tracheophyta</taxon>
        <taxon>Lycopodiopsida</taxon>
        <taxon>Lycopodiales</taxon>
        <taxon>Lycopodiaceae</taxon>
        <taxon>Lycopodioideae</taxon>
        <taxon>Diphasiastrum</taxon>
    </lineage>
</organism>
<sequence>MKMVVHGCYCSKLSSTEPLGVALTTNASTNMSFKFNFLLASFPSHLIIPNCLKVGQICSELPEDGRLLTMASGRFGYLCSTGENVKEGPVILLNKKPERKFVAEHELGNSMGLQSMDRPSIVEVDPDHRSGLVALIGKANVGKSMLLNQLLGEKLSIVTTKPQTTRHRIPGICSGPNYQMKLYDTPGIISKRMHKLDEMMVQSTERTILDADCLLIVADICKPPEQVVDLLEKVSATAIKEKATILVLNKKDLIKPGEIAKKREWYQQHGGFEEVLTISAKFGHGVEDLKKKLVKELPFKPGYFPRGILSEHPEKFFVAELVRENIYSMYHHEIPYSCQVNVARYHVKAPSVKDFIEVEILVEKELQKAVLIGKGGQMLKALARASRLGIQEFLRKEVYVEIKVRVEEDWRTDGNLLTSFGYGVG</sequence>
<gene>
    <name evidence="1" type="ORF">O6H91_11G050000</name>
</gene>
<accession>A0ACC2C8X9</accession>
<comment type="caution">
    <text evidence="1">The sequence shown here is derived from an EMBL/GenBank/DDBJ whole genome shotgun (WGS) entry which is preliminary data.</text>
</comment>
<dbReference type="EMBL" id="CM055102">
    <property type="protein sequence ID" value="KAJ7538483.1"/>
    <property type="molecule type" value="Genomic_DNA"/>
</dbReference>
<reference evidence="2" key="1">
    <citation type="journal article" date="2024" name="Proc. Natl. Acad. Sci. U.S.A.">
        <title>Extraordinary preservation of gene collinearity over three hundred million years revealed in homosporous lycophytes.</title>
        <authorList>
            <person name="Li C."/>
            <person name="Wickell D."/>
            <person name="Kuo L.Y."/>
            <person name="Chen X."/>
            <person name="Nie B."/>
            <person name="Liao X."/>
            <person name="Peng D."/>
            <person name="Ji J."/>
            <person name="Jenkins J."/>
            <person name="Williams M."/>
            <person name="Shu S."/>
            <person name="Plott C."/>
            <person name="Barry K."/>
            <person name="Rajasekar S."/>
            <person name="Grimwood J."/>
            <person name="Han X."/>
            <person name="Sun S."/>
            <person name="Hou Z."/>
            <person name="He W."/>
            <person name="Dai G."/>
            <person name="Sun C."/>
            <person name="Schmutz J."/>
            <person name="Leebens-Mack J.H."/>
            <person name="Li F.W."/>
            <person name="Wang L."/>
        </authorList>
    </citation>
    <scope>NUCLEOTIDE SEQUENCE [LARGE SCALE GENOMIC DNA]</scope>
    <source>
        <strain evidence="2">cv. PW_Plant_1</strain>
    </source>
</reference>
<evidence type="ECO:0000313" key="2">
    <source>
        <dbReference type="Proteomes" id="UP001162992"/>
    </source>
</evidence>
<evidence type="ECO:0000313" key="1">
    <source>
        <dbReference type="EMBL" id="KAJ7538483.1"/>
    </source>
</evidence>